<organism evidence="3 4">
    <name type="scientific">Luteimicrobium xylanilyticum</name>
    <dbReference type="NCBI Taxonomy" id="1133546"/>
    <lineage>
        <taxon>Bacteria</taxon>
        <taxon>Bacillati</taxon>
        <taxon>Actinomycetota</taxon>
        <taxon>Actinomycetes</taxon>
        <taxon>Micrococcales</taxon>
        <taxon>Luteimicrobium</taxon>
    </lineage>
</organism>
<evidence type="ECO:0000313" key="3">
    <source>
        <dbReference type="EMBL" id="QFU97026.1"/>
    </source>
</evidence>
<dbReference type="EMBL" id="CP045529">
    <property type="protein sequence ID" value="QFU97026.1"/>
    <property type="molecule type" value="Genomic_DNA"/>
</dbReference>
<evidence type="ECO:0000313" key="4">
    <source>
        <dbReference type="Proteomes" id="UP000326702"/>
    </source>
</evidence>
<sequence>MAQWEDDLRAVVEHRGAALVEHARMLLEPAEDDGPDRAVELTVRALEAAFRRGGRRTTGEHGSVRLVDDDELDALAARVTGAQDRLAPAGRPPATATPAPPPDDGASEALTARVPEVVAHVRAARSRGRRRALVGSAAVVVVAALATTAFAARPWDRSPTPAPSPTATPYAGACGSNLPKGKSALRVRYDRTWADESEIVADQTWDAAFEADGDVNAAVRGTLDSLTPEVVLTRDGKVVALGVDVPGSATAGDPPASFSDLVAGSPAYVAVRFAACDGGALAPGRYQAHLFATDGSAHVLSGAAGLTVLSTVPEGDQPAWLAGSPLACGEKADEFVVRAGALAPERIDQAGGAVYDDGFAVLLRNGSRRARTLELPRRAVVAWVQHGRIVGVGPDERATHTVTVGKGKLVRVAARPWDTTDYCTGSADGTKPGHLPPGTYQALVYTRVPATDASDPDRWVVDDWRGNDIVIRRDGTAALR</sequence>
<gene>
    <name evidence="3" type="ORF">KDY119_00519</name>
</gene>
<dbReference type="OrthoDB" id="5137482at2"/>
<evidence type="ECO:0000256" key="1">
    <source>
        <dbReference type="SAM" id="MobiDB-lite"/>
    </source>
</evidence>
<dbReference type="RefSeq" id="WP_153021892.1">
    <property type="nucleotide sequence ID" value="NZ_BAABIH010000013.1"/>
</dbReference>
<protein>
    <submittedName>
        <fullName evidence="3">Uncharacterized protein</fullName>
    </submittedName>
</protein>
<dbReference type="Proteomes" id="UP000326702">
    <property type="component" value="Chromosome"/>
</dbReference>
<accession>A0A5P9Q6X9</accession>
<reference evidence="3 4" key="1">
    <citation type="submission" date="2019-10" db="EMBL/GenBank/DDBJ databases">
        <title>Genome sequence of Luteimicrobium xylanilyticum HY-24.</title>
        <authorList>
            <person name="Kim D.Y."/>
            <person name="Park H.-Y."/>
        </authorList>
    </citation>
    <scope>NUCLEOTIDE SEQUENCE [LARGE SCALE GENOMIC DNA]</scope>
    <source>
        <strain evidence="3 4">HY-24</strain>
    </source>
</reference>
<evidence type="ECO:0000256" key="2">
    <source>
        <dbReference type="SAM" id="Phobius"/>
    </source>
</evidence>
<proteinExistence type="predicted"/>
<dbReference type="KEGG" id="lxl:KDY119_00519"/>
<keyword evidence="2" id="KW-1133">Transmembrane helix</keyword>
<keyword evidence="2" id="KW-0472">Membrane</keyword>
<feature type="region of interest" description="Disordered" evidence="1">
    <location>
        <begin position="154"/>
        <end position="175"/>
    </location>
</feature>
<feature type="transmembrane region" description="Helical" evidence="2">
    <location>
        <begin position="132"/>
        <end position="152"/>
    </location>
</feature>
<feature type="compositionally biased region" description="Low complexity" evidence="1">
    <location>
        <begin position="87"/>
        <end position="97"/>
    </location>
</feature>
<keyword evidence="2" id="KW-0812">Transmembrane</keyword>
<dbReference type="AlphaFoldDB" id="A0A5P9Q6X9"/>
<keyword evidence="4" id="KW-1185">Reference proteome</keyword>
<name>A0A5P9Q6X9_9MICO</name>
<feature type="region of interest" description="Disordered" evidence="1">
    <location>
        <begin position="82"/>
        <end position="107"/>
    </location>
</feature>